<protein>
    <recommendedName>
        <fullName evidence="1">DNA primase/polymerase bifunctional N-terminal domain-containing protein</fullName>
    </recommendedName>
</protein>
<dbReference type="SUPFAM" id="SSF56747">
    <property type="entry name" value="Prim-pol domain"/>
    <property type="match status" value="1"/>
</dbReference>
<comment type="caution">
    <text evidence="2">The sequence shown here is derived from an EMBL/GenBank/DDBJ whole genome shotgun (WGS) entry which is preliminary data.</text>
</comment>
<name>A0A8J3CCG4_9PSEU</name>
<feature type="domain" description="DNA primase/polymerase bifunctional N-terminal" evidence="1">
    <location>
        <begin position="15"/>
        <end position="196"/>
    </location>
</feature>
<dbReference type="CDD" id="cd04859">
    <property type="entry name" value="Prim_Pol"/>
    <property type="match status" value="1"/>
</dbReference>
<dbReference type="EMBL" id="BMMK01000031">
    <property type="protein sequence ID" value="GGM73626.1"/>
    <property type="molecule type" value="Genomic_DNA"/>
</dbReference>
<proteinExistence type="predicted"/>
<keyword evidence="3" id="KW-1185">Reference proteome</keyword>
<evidence type="ECO:0000259" key="1">
    <source>
        <dbReference type="SMART" id="SM00943"/>
    </source>
</evidence>
<dbReference type="InterPro" id="IPR015330">
    <property type="entry name" value="DNA_primase/pol_bifunc_N"/>
</dbReference>
<gene>
    <name evidence="2" type="ORF">GCM10012275_50440</name>
</gene>
<reference evidence="2" key="1">
    <citation type="journal article" date="2014" name="Int. J. Syst. Evol. Microbiol.">
        <title>Complete genome sequence of Corynebacterium casei LMG S-19264T (=DSM 44701T), isolated from a smear-ripened cheese.</title>
        <authorList>
            <consortium name="US DOE Joint Genome Institute (JGI-PGF)"/>
            <person name="Walter F."/>
            <person name="Albersmeier A."/>
            <person name="Kalinowski J."/>
            <person name="Ruckert C."/>
        </authorList>
    </citation>
    <scope>NUCLEOTIDE SEQUENCE</scope>
    <source>
        <strain evidence="2">CGMCC 4.5737</strain>
    </source>
</reference>
<organism evidence="2 3">
    <name type="scientific">Longimycelium tulufanense</name>
    <dbReference type="NCBI Taxonomy" id="907463"/>
    <lineage>
        <taxon>Bacteria</taxon>
        <taxon>Bacillati</taxon>
        <taxon>Actinomycetota</taxon>
        <taxon>Actinomycetes</taxon>
        <taxon>Pseudonocardiales</taxon>
        <taxon>Pseudonocardiaceae</taxon>
        <taxon>Longimycelium</taxon>
    </lineage>
</organism>
<dbReference type="AlphaFoldDB" id="A0A8J3CCG4"/>
<dbReference type="Pfam" id="PF09250">
    <property type="entry name" value="Prim-Pol"/>
    <property type="match status" value="1"/>
</dbReference>
<accession>A0A8J3CCG4</accession>
<sequence length="307" mass="33466">MSPPHVPPRQLMRAALAAAERGWPVFPLVPGGKRPFWHSAENCRGLGVCQDGHVGWEACATTDPTVIRKIWAQPFNIGIPTGPAGLLVIDLDIAHGHRPPPEWAGARGGRDVLVKLAARAGQPVPTDTFTVRTTGGLHLYFEAPATVELRNTVGTLGWRIDTRGIGGYVVAAGSVRPEGRYRVVHDAPVRPLPDWLTLALTPPPPPERDTARAAATHHPAYLRAALDGEAEKVATAREGKRRITVLRAAVALATFPELDDHTITEALTQAAEECRRRTQEPLGKREVERAIRDGIAYGRRRPRSRRP</sequence>
<evidence type="ECO:0000313" key="2">
    <source>
        <dbReference type="EMBL" id="GGM73626.1"/>
    </source>
</evidence>
<evidence type="ECO:0000313" key="3">
    <source>
        <dbReference type="Proteomes" id="UP000637578"/>
    </source>
</evidence>
<dbReference type="RefSeq" id="WP_229686722.1">
    <property type="nucleotide sequence ID" value="NZ_BMMK01000031.1"/>
</dbReference>
<dbReference type="Proteomes" id="UP000637578">
    <property type="component" value="Unassembled WGS sequence"/>
</dbReference>
<dbReference type="SMART" id="SM00943">
    <property type="entry name" value="Prim-Pol"/>
    <property type="match status" value="1"/>
</dbReference>
<reference evidence="2" key="2">
    <citation type="submission" date="2020-09" db="EMBL/GenBank/DDBJ databases">
        <authorList>
            <person name="Sun Q."/>
            <person name="Zhou Y."/>
        </authorList>
    </citation>
    <scope>NUCLEOTIDE SEQUENCE</scope>
    <source>
        <strain evidence="2">CGMCC 4.5737</strain>
    </source>
</reference>